<evidence type="ECO:0000313" key="2">
    <source>
        <dbReference type="Proteomes" id="UP000295497"/>
    </source>
</evidence>
<proteinExistence type="predicted"/>
<organism evidence="1 2">
    <name type="scientific">Sorangium cellulosum</name>
    <name type="common">Polyangium cellulosum</name>
    <dbReference type="NCBI Taxonomy" id="56"/>
    <lineage>
        <taxon>Bacteria</taxon>
        <taxon>Pseudomonadati</taxon>
        <taxon>Myxococcota</taxon>
        <taxon>Polyangia</taxon>
        <taxon>Polyangiales</taxon>
        <taxon>Polyangiaceae</taxon>
        <taxon>Sorangium</taxon>
    </lineage>
</organism>
<name>A0A4P2R187_SORCE</name>
<dbReference type="EMBL" id="CP012672">
    <property type="protein sequence ID" value="AUX36689.1"/>
    <property type="molecule type" value="Genomic_DNA"/>
</dbReference>
<dbReference type="AlphaFoldDB" id="A0A4P2R187"/>
<evidence type="ECO:0000313" key="1">
    <source>
        <dbReference type="EMBL" id="AUX36689.1"/>
    </source>
</evidence>
<dbReference type="RefSeq" id="WP_129579456.1">
    <property type="nucleotide sequence ID" value="NZ_CP012672.1"/>
</dbReference>
<protein>
    <submittedName>
        <fullName evidence="1">Uncharacterized protein</fullName>
    </submittedName>
</protein>
<gene>
    <name evidence="1" type="ORF">SOCE836_088970</name>
</gene>
<sequence length="68" mass="6577">MASVVLAVLVALAGAYLLRSAPANRAPHGRGGFIVPRAGSIGAPLLRAAHAASKAPRGRAAPGAGTAP</sequence>
<reference evidence="1 2" key="1">
    <citation type="submission" date="2015-09" db="EMBL/GenBank/DDBJ databases">
        <title>Sorangium comparison.</title>
        <authorList>
            <person name="Zaburannyi N."/>
            <person name="Bunk B."/>
            <person name="Overmann J."/>
            <person name="Mueller R."/>
        </authorList>
    </citation>
    <scope>NUCLEOTIDE SEQUENCE [LARGE SCALE GENOMIC DNA]</scope>
    <source>
        <strain evidence="1 2">So ce836</strain>
    </source>
</reference>
<accession>A0A4P2R187</accession>
<dbReference type="Proteomes" id="UP000295497">
    <property type="component" value="Chromosome"/>
</dbReference>